<dbReference type="PANTHER" id="PTHR43575">
    <property type="entry name" value="PROTEIN ABCI7, CHLOROPLASTIC"/>
    <property type="match status" value="1"/>
</dbReference>
<dbReference type="InterPro" id="IPR055346">
    <property type="entry name" value="Fe-S_cluster_assembly_SufBD"/>
</dbReference>
<dbReference type="PANTHER" id="PTHR43575:SF1">
    <property type="entry name" value="PROTEIN ABCI7, CHLOROPLASTIC"/>
    <property type="match status" value="1"/>
</dbReference>
<dbReference type="InterPro" id="IPR037284">
    <property type="entry name" value="SUF_FeS_clus_asmbl_SufBD_sf"/>
</dbReference>
<protein>
    <submittedName>
        <fullName evidence="3">Fe-S cluster assembly protein SufD</fullName>
    </submittedName>
</protein>
<evidence type="ECO:0000256" key="1">
    <source>
        <dbReference type="ARBA" id="ARBA00043967"/>
    </source>
</evidence>
<dbReference type="EMBL" id="CP016786">
    <property type="protein sequence ID" value="ASW43473.1"/>
    <property type="molecule type" value="Genomic_DNA"/>
</dbReference>
<organism evidence="3 4">
    <name type="scientific">Clostridium isatidis</name>
    <dbReference type="NCBI Taxonomy" id="182773"/>
    <lineage>
        <taxon>Bacteria</taxon>
        <taxon>Bacillati</taxon>
        <taxon>Bacillota</taxon>
        <taxon>Clostridia</taxon>
        <taxon>Eubacteriales</taxon>
        <taxon>Clostridiaceae</taxon>
        <taxon>Clostridium</taxon>
    </lineage>
</organism>
<dbReference type="GO" id="GO:0016226">
    <property type="term" value="P:iron-sulfur cluster assembly"/>
    <property type="evidence" value="ECO:0007669"/>
    <property type="project" value="InterPro"/>
</dbReference>
<feature type="domain" description="SUF system FeS cluster assembly SufBD core" evidence="2">
    <location>
        <begin position="108"/>
        <end position="338"/>
    </location>
</feature>
<dbReference type="Pfam" id="PF01458">
    <property type="entry name" value="SUFBD_core"/>
    <property type="match status" value="1"/>
</dbReference>
<dbReference type="RefSeq" id="WP_119865606.1">
    <property type="nucleotide sequence ID" value="NZ_CP016786.1"/>
</dbReference>
<dbReference type="InterPro" id="IPR000825">
    <property type="entry name" value="SUF_FeS_clus_asmbl_SufBD_core"/>
</dbReference>
<evidence type="ECO:0000259" key="2">
    <source>
        <dbReference type="Pfam" id="PF01458"/>
    </source>
</evidence>
<comment type="similarity">
    <text evidence="1">Belongs to the iron-sulfur cluster assembly SufBD family.</text>
</comment>
<keyword evidence="4" id="KW-1185">Reference proteome</keyword>
<dbReference type="OrthoDB" id="9803529at2"/>
<evidence type="ECO:0000313" key="3">
    <source>
        <dbReference type="EMBL" id="ASW43473.1"/>
    </source>
</evidence>
<evidence type="ECO:0000313" key="4">
    <source>
        <dbReference type="Proteomes" id="UP000264883"/>
    </source>
</evidence>
<accession>A0A343JD65</accession>
<dbReference type="SUPFAM" id="SSF101960">
    <property type="entry name" value="Stabilizer of iron transporter SufD"/>
    <property type="match status" value="1"/>
</dbReference>
<proteinExistence type="inferred from homology"/>
<dbReference type="AlphaFoldDB" id="A0A343JD65"/>
<gene>
    <name evidence="3" type="ORF">BEN51_08260</name>
</gene>
<dbReference type="NCBIfam" id="TIGR01981">
    <property type="entry name" value="sufD"/>
    <property type="match status" value="1"/>
</dbReference>
<dbReference type="InterPro" id="IPR011542">
    <property type="entry name" value="SUF_FeS_clus_asmbl_SufD"/>
</dbReference>
<sequence length="367" mass="41221">MVNEINFSNLNKTPVRTKSWLKVNDVTLEYKAPAIGTFENVKITANENNGVIIEKIDRDKVLPFNKNFTYGVSEELINQGEKDFNQGYIINIARKAKIEEPIIIEFNMDKNNNTLVDNIIIVCEEQSEANIIIKYNSLDASEGYHNGILKVFSKDDSKLKLTKINLLNNNTMHLDSNVSDVSYNGSVDFIAAELGGKYSITNYHGDLKEESSASTLNSIYLGAKDKVIDINYVMTHRGRRSSSNISTKGALKDEAQKIFRGTIDFKRGASRSTGAEDEYCMILSPKVRSKALPLLLCEEDDVSGEHAAASGKIDESKLFYLMTRGLDYNEARRVIIEGAFNPIIDKIDDQNSREEIFKAIKECLDNE</sequence>
<reference evidence="3 4" key="1">
    <citation type="submission" date="2016-08" db="EMBL/GenBank/DDBJ databases">
        <title>Complete Genome Sequence Of The Indigo Reducing Clostridium isatidis DSM15098.</title>
        <authorList>
            <person name="Little G.T."/>
            <person name="Minton N.P."/>
        </authorList>
    </citation>
    <scope>NUCLEOTIDE SEQUENCE [LARGE SCALE GENOMIC DNA]</scope>
    <source>
        <strain evidence="3 4">DSM 15098</strain>
    </source>
</reference>
<name>A0A343JD65_9CLOT</name>
<dbReference type="Proteomes" id="UP000264883">
    <property type="component" value="Chromosome"/>
</dbReference>
<dbReference type="KEGG" id="cia:BEN51_08260"/>